<dbReference type="InterPro" id="IPR011559">
    <property type="entry name" value="Initiation_fac_2B_a/b/d"/>
</dbReference>
<reference evidence="4" key="1">
    <citation type="submission" date="2021-06" db="EMBL/GenBank/DDBJ databases">
        <authorList>
            <person name="Kallberg Y."/>
            <person name="Tangrot J."/>
            <person name="Rosling A."/>
        </authorList>
    </citation>
    <scope>NUCLEOTIDE SEQUENCE</scope>
    <source>
        <strain evidence="4">CL551</strain>
    </source>
</reference>
<dbReference type="Proteomes" id="UP000789342">
    <property type="component" value="Unassembled WGS sequence"/>
</dbReference>
<feature type="active site" description="Proton donor" evidence="3">
    <location>
        <position position="282"/>
    </location>
</feature>
<keyword evidence="3" id="KW-0028">Amino-acid biosynthesis</keyword>
<dbReference type="InterPro" id="IPR005251">
    <property type="entry name" value="IF-M1Pi"/>
</dbReference>
<dbReference type="NCBIfam" id="TIGR00524">
    <property type="entry name" value="eIF-2B_rel"/>
    <property type="match status" value="1"/>
</dbReference>
<dbReference type="GO" id="GO:0005737">
    <property type="term" value="C:cytoplasm"/>
    <property type="evidence" value="ECO:0007669"/>
    <property type="project" value="UniProtKB-SubCell"/>
</dbReference>
<organism evidence="4 5">
    <name type="scientific">Acaulospora morrowiae</name>
    <dbReference type="NCBI Taxonomy" id="94023"/>
    <lineage>
        <taxon>Eukaryota</taxon>
        <taxon>Fungi</taxon>
        <taxon>Fungi incertae sedis</taxon>
        <taxon>Mucoromycota</taxon>
        <taxon>Glomeromycotina</taxon>
        <taxon>Glomeromycetes</taxon>
        <taxon>Diversisporales</taxon>
        <taxon>Acaulosporaceae</taxon>
        <taxon>Acaulospora</taxon>
    </lineage>
</organism>
<comment type="function">
    <text evidence="3">Catalyzes the interconversion of methylthioribose-1-phosphate (MTR-1-P) into methylthioribulose-1-phosphate (MTRu-1-P).</text>
</comment>
<evidence type="ECO:0000256" key="3">
    <source>
        <dbReference type="HAMAP-Rule" id="MF_03119"/>
    </source>
</evidence>
<gene>
    <name evidence="3" type="primary">MRI1</name>
    <name evidence="4" type="ORF">AMORRO_LOCUS4038</name>
</gene>
<keyword evidence="2 3" id="KW-0413">Isomerase</keyword>
<dbReference type="Pfam" id="PF01008">
    <property type="entry name" value="IF-2B"/>
    <property type="match status" value="1"/>
</dbReference>
<dbReference type="FunFam" id="1.20.120.420:FF:000003">
    <property type="entry name" value="Methylthioribose-1-phosphate isomerase"/>
    <property type="match status" value="1"/>
</dbReference>
<accession>A0A9N9A4B2</accession>
<evidence type="ECO:0000313" key="4">
    <source>
        <dbReference type="EMBL" id="CAG8517536.1"/>
    </source>
</evidence>
<dbReference type="SUPFAM" id="SSF100950">
    <property type="entry name" value="NagB/RpiA/CoA transferase-like"/>
    <property type="match status" value="1"/>
</dbReference>
<dbReference type="OrthoDB" id="2461at2759"/>
<dbReference type="PANTHER" id="PTHR43475">
    <property type="entry name" value="METHYLTHIORIBOSE-1-PHOSPHATE ISOMERASE"/>
    <property type="match status" value="1"/>
</dbReference>
<dbReference type="Gene3D" id="3.40.50.10470">
    <property type="entry name" value="Translation initiation factor eif-2b, domain 2"/>
    <property type="match status" value="1"/>
</dbReference>
<dbReference type="AlphaFoldDB" id="A0A9N9A4B2"/>
<comment type="caution">
    <text evidence="4">The sequence shown here is derived from an EMBL/GenBank/DDBJ whole genome shotgun (WGS) entry which is preliminary data.</text>
</comment>
<comment type="catalytic activity">
    <reaction evidence="3">
        <text>5-(methylsulfanyl)-alpha-D-ribose 1-phosphate = 5-(methylsulfanyl)-D-ribulose 1-phosphate</text>
        <dbReference type="Rhea" id="RHEA:19989"/>
        <dbReference type="ChEBI" id="CHEBI:58533"/>
        <dbReference type="ChEBI" id="CHEBI:58548"/>
        <dbReference type="EC" id="5.3.1.23"/>
    </reaction>
</comment>
<comment type="pathway">
    <text evidence="3">Amino-acid biosynthesis; L-methionine biosynthesis via salvage pathway; L-methionine from S-methyl-5-thio-alpha-D-ribose 1-phosphate: step 1/6.</text>
</comment>
<dbReference type="Gene3D" id="1.20.120.420">
    <property type="entry name" value="translation initiation factor eif-2b, domain 1"/>
    <property type="match status" value="1"/>
</dbReference>
<dbReference type="HAMAP" id="MF_01678">
    <property type="entry name" value="Salvage_MtnA"/>
    <property type="match status" value="1"/>
</dbReference>
<dbReference type="InterPro" id="IPR037171">
    <property type="entry name" value="NagB/RpiA_transferase-like"/>
</dbReference>
<comment type="subcellular location">
    <subcellularLocation>
        <location evidence="3">Cytoplasm</location>
    </subcellularLocation>
    <subcellularLocation>
        <location evidence="3">Nucleus</location>
    </subcellularLocation>
</comment>
<dbReference type="FunFam" id="3.40.50.10470:FF:000006">
    <property type="entry name" value="Methylthioribose-1-phosphate isomerase"/>
    <property type="match status" value="1"/>
</dbReference>
<dbReference type="GO" id="GO:0005634">
    <property type="term" value="C:nucleus"/>
    <property type="evidence" value="ECO:0007669"/>
    <property type="project" value="UniProtKB-SubCell"/>
</dbReference>
<comment type="similarity">
    <text evidence="3">Belongs to the eIF-2B alpha/beta/delta subunits family. MtnA subfamily.</text>
</comment>
<sequence>MTLSSILYTRAPPSLKILNQLLLPHQTTYESVTTVQQGYDQIKQMKVRGAPAIGIVASLSLAVDLQLKLHNFTDINPKDPEVLSIISSPQELKAFVRKSLDHLITSRPTAVNLFLASKKLWEITCKEFEEGLESREIIEKLVDAAVKMLEDDLEDNKNIGKHGGEFLIKKVEDEHENKMISVITHCNTGSLATSGYGTALGIIRDLHSRGRLLHAYCTETRPYNQGSRLTAYELLHDKIPSTLICDSMVSSLLSSSTPPHLKSSLAVSATSNKITAIIVGADRISRNGDTANKIGTYQLAITAKYHGIFFIVAAPFMSIDLTIKSGKDIIIEERSEDEVVFVSGVPVIGEGGRYNEVKDESGKIIIDKVRVPPRGVKVWNPSFDITPAELISAIVTEKGVFEKSEGVKEFNLEKSLE</sequence>
<keyword evidence="5" id="KW-1185">Reference proteome</keyword>
<keyword evidence="3" id="KW-0539">Nucleus</keyword>
<dbReference type="EMBL" id="CAJVPV010002098">
    <property type="protein sequence ID" value="CAG8517536.1"/>
    <property type="molecule type" value="Genomic_DNA"/>
</dbReference>
<dbReference type="GO" id="GO:0046523">
    <property type="term" value="F:S-methyl-5-thioribose-1-phosphate isomerase activity"/>
    <property type="evidence" value="ECO:0007669"/>
    <property type="project" value="UniProtKB-UniRule"/>
</dbReference>
<dbReference type="InterPro" id="IPR027363">
    <property type="entry name" value="M1Pi_N"/>
</dbReference>
<dbReference type="NCBIfam" id="TIGR00512">
    <property type="entry name" value="salvage_mtnA"/>
    <property type="match status" value="1"/>
</dbReference>
<keyword evidence="3" id="KW-0963">Cytoplasm</keyword>
<protein>
    <recommendedName>
        <fullName evidence="3">Methylthioribose-1-phosphate isomerase</fullName>
        <shortName evidence="3">M1Pi</shortName>
        <shortName evidence="3">MTR-1-P isomerase</shortName>
        <ecNumber evidence="3">5.3.1.23</ecNumber>
    </recommendedName>
    <alternativeName>
        <fullName evidence="3">S-methyl-5-thioribose-1-phosphate isomerase</fullName>
    </alternativeName>
    <alternativeName>
        <fullName evidence="3">Translation initiation factor eIF-2B subunit alpha/beta/delta-like protein</fullName>
    </alternativeName>
</protein>
<dbReference type="PANTHER" id="PTHR43475:SF1">
    <property type="entry name" value="METHYLTHIORIBOSE-1-PHOSPHATE ISOMERASE"/>
    <property type="match status" value="1"/>
</dbReference>
<dbReference type="NCBIfam" id="NF004326">
    <property type="entry name" value="PRK05720.1"/>
    <property type="match status" value="1"/>
</dbReference>
<name>A0A9N9A4B2_9GLOM</name>
<proteinExistence type="inferred from homology"/>
<dbReference type="GO" id="GO:0019509">
    <property type="term" value="P:L-methionine salvage from methylthioadenosine"/>
    <property type="evidence" value="ECO:0007669"/>
    <property type="project" value="UniProtKB-UniRule"/>
</dbReference>
<evidence type="ECO:0000256" key="1">
    <source>
        <dbReference type="ARBA" id="ARBA00023167"/>
    </source>
</evidence>
<keyword evidence="1 3" id="KW-0486">Methionine biosynthesis</keyword>
<dbReference type="EC" id="5.3.1.23" evidence="3"/>
<feature type="site" description="Transition state stabilizer" evidence="3">
    <location>
        <position position="186"/>
    </location>
</feature>
<dbReference type="InterPro" id="IPR042529">
    <property type="entry name" value="IF_2B-like_C"/>
</dbReference>
<evidence type="ECO:0000313" key="5">
    <source>
        <dbReference type="Proteomes" id="UP000789342"/>
    </source>
</evidence>
<dbReference type="InterPro" id="IPR000649">
    <property type="entry name" value="IF-2B-related"/>
</dbReference>
<evidence type="ECO:0000256" key="2">
    <source>
        <dbReference type="ARBA" id="ARBA00023235"/>
    </source>
</evidence>